<evidence type="ECO:0000313" key="3">
    <source>
        <dbReference type="Proteomes" id="UP000201566"/>
    </source>
</evidence>
<dbReference type="KEGG" id="vg:16512445"/>
<gene>
    <name evidence="2" type="ORF">pdul_cds_159</name>
</gene>
<protein>
    <submittedName>
        <fullName evidence="2">Uncharacterized protein</fullName>
    </submittedName>
</protein>
<feature type="region of interest" description="Disordered" evidence="1">
    <location>
        <begin position="1"/>
        <end position="28"/>
    </location>
</feature>
<dbReference type="EMBL" id="KC977570">
    <property type="protein sequence ID" value="AGO82079.1"/>
    <property type="molecule type" value="Genomic_DNA"/>
</dbReference>
<organism evidence="2 3">
    <name type="scientific">Pandoravirus dulcis</name>
    <dbReference type="NCBI Taxonomy" id="1349409"/>
    <lineage>
        <taxon>Viruses</taxon>
        <taxon>Pandoravirus</taxon>
    </lineage>
</organism>
<sequence length="184" mass="19842">MCSTDDQADTILHATDMSGQRRGLSGDQQTRFERVRAEATRQTSHRPDHCTAWGDARGPASAYKAPPCGIDRWRFSHLIALALVVMWVRMCVPVTATAGAGTCPVPTLLGDATHDEAACLCQCGADGPTAPGTWTRSHANGPVCLCACATPMPMPPAPPARGFFTNLMKAFTCQDLLCRYWSFQ</sequence>
<proteinExistence type="predicted"/>
<dbReference type="RefSeq" id="YP_008318748.1">
    <property type="nucleotide sequence ID" value="NC_021858.1"/>
</dbReference>
<evidence type="ECO:0000256" key="1">
    <source>
        <dbReference type="SAM" id="MobiDB-lite"/>
    </source>
</evidence>
<dbReference type="GeneID" id="16512445"/>
<dbReference type="Proteomes" id="UP000201566">
    <property type="component" value="Segment"/>
</dbReference>
<evidence type="ECO:0000313" key="2">
    <source>
        <dbReference type="EMBL" id="AGO82079.1"/>
    </source>
</evidence>
<accession>S4VVV7</accession>
<reference evidence="2 3" key="1">
    <citation type="journal article" date="2013" name="Science">
        <title>Pandoraviruses: amoeba viruses with genomes up to 2.5 Mb reaching that of parasitic eukaryotes.</title>
        <authorList>
            <person name="Philippe N."/>
            <person name="Legendre M."/>
            <person name="Doutre G."/>
            <person name="Coute Y."/>
            <person name="Poirot O."/>
            <person name="Lescot M."/>
            <person name="Arslan D."/>
            <person name="Seltzer V."/>
            <person name="Bertaux L."/>
            <person name="Bruley C."/>
            <person name="Garin J."/>
            <person name="Claverie J.M."/>
            <person name="Abergel C."/>
        </authorList>
    </citation>
    <scope>NUCLEOTIDE SEQUENCE [LARGE SCALE GENOMIC DNA]</scope>
    <source>
        <strain evidence="2">Melbourne</strain>
    </source>
</reference>
<name>S4VVV7_9VIRU</name>